<keyword evidence="2" id="KW-1185">Reference proteome</keyword>
<reference evidence="1 2" key="1">
    <citation type="submission" date="2023-03" db="EMBL/GenBank/DDBJ databases">
        <title>High recombination rates correlate with genetic variation in Cardiocondyla obscurior ants.</title>
        <authorList>
            <person name="Errbii M."/>
        </authorList>
    </citation>
    <scope>NUCLEOTIDE SEQUENCE [LARGE SCALE GENOMIC DNA]</scope>
    <source>
        <strain evidence="1">Alpha-2009</strain>
        <tissue evidence="1">Whole body</tissue>
    </source>
</reference>
<accession>A0AAW2GC09</accession>
<organism evidence="1 2">
    <name type="scientific">Cardiocondyla obscurior</name>
    <dbReference type="NCBI Taxonomy" id="286306"/>
    <lineage>
        <taxon>Eukaryota</taxon>
        <taxon>Metazoa</taxon>
        <taxon>Ecdysozoa</taxon>
        <taxon>Arthropoda</taxon>
        <taxon>Hexapoda</taxon>
        <taxon>Insecta</taxon>
        <taxon>Pterygota</taxon>
        <taxon>Neoptera</taxon>
        <taxon>Endopterygota</taxon>
        <taxon>Hymenoptera</taxon>
        <taxon>Apocrita</taxon>
        <taxon>Aculeata</taxon>
        <taxon>Formicoidea</taxon>
        <taxon>Formicidae</taxon>
        <taxon>Myrmicinae</taxon>
        <taxon>Cardiocondyla</taxon>
    </lineage>
</organism>
<evidence type="ECO:0000313" key="2">
    <source>
        <dbReference type="Proteomes" id="UP001430953"/>
    </source>
</evidence>
<dbReference type="EMBL" id="JADYXP020000005">
    <property type="protein sequence ID" value="KAL0124759.1"/>
    <property type="molecule type" value="Genomic_DNA"/>
</dbReference>
<gene>
    <name evidence="1" type="ORF">PUN28_006546</name>
</gene>
<comment type="caution">
    <text evidence="1">The sequence shown here is derived from an EMBL/GenBank/DDBJ whole genome shotgun (WGS) entry which is preliminary data.</text>
</comment>
<dbReference type="Proteomes" id="UP001430953">
    <property type="component" value="Unassembled WGS sequence"/>
</dbReference>
<protein>
    <submittedName>
        <fullName evidence="1">Uncharacterized protein</fullName>
    </submittedName>
</protein>
<proteinExistence type="predicted"/>
<name>A0AAW2GC09_9HYME</name>
<dbReference type="AlphaFoldDB" id="A0AAW2GC09"/>
<sequence length="96" mass="10823">MDRSRVLDQRIQIAIDESVRIIGPFEWRAKKGSDGCPWHVPSAGVHKRNSFYPGFVLPCKSHLSGAAVMILATLRFLLIARTSTERKSLSFIAKRK</sequence>
<evidence type="ECO:0000313" key="1">
    <source>
        <dbReference type="EMBL" id="KAL0124759.1"/>
    </source>
</evidence>